<feature type="region of interest" description="Disordered" evidence="1">
    <location>
        <begin position="502"/>
        <end position="522"/>
    </location>
</feature>
<accession>A0A9Q8ZGF5</accession>
<evidence type="ECO:0000256" key="1">
    <source>
        <dbReference type="SAM" id="MobiDB-lite"/>
    </source>
</evidence>
<dbReference type="EMBL" id="CP089280">
    <property type="protein sequence ID" value="USP81735.1"/>
    <property type="molecule type" value="Genomic_DNA"/>
</dbReference>
<feature type="compositionally biased region" description="Low complexity" evidence="1">
    <location>
        <begin position="261"/>
        <end position="275"/>
    </location>
</feature>
<feature type="compositionally biased region" description="Polar residues" evidence="1">
    <location>
        <begin position="68"/>
        <end position="80"/>
    </location>
</feature>
<protein>
    <submittedName>
        <fullName evidence="2">Uncharacterized protein</fullName>
    </submittedName>
</protein>
<feature type="compositionally biased region" description="Basic and acidic residues" evidence="1">
    <location>
        <begin position="512"/>
        <end position="522"/>
    </location>
</feature>
<dbReference type="Proteomes" id="UP001056012">
    <property type="component" value="Chromosome 7"/>
</dbReference>
<feature type="region of interest" description="Disordered" evidence="1">
    <location>
        <begin position="569"/>
        <end position="591"/>
    </location>
</feature>
<feature type="region of interest" description="Disordered" evidence="1">
    <location>
        <begin position="1"/>
        <end position="51"/>
    </location>
</feature>
<organism evidence="2 3">
    <name type="scientific">Curvularia clavata</name>
    <dbReference type="NCBI Taxonomy" id="95742"/>
    <lineage>
        <taxon>Eukaryota</taxon>
        <taxon>Fungi</taxon>
        <taxon>Dikarya</taxon>
        <taxon>Ascomycota</taxon>
        <taxon>Pezizomycotina</taxon>
        <taxon>Dothideomycetes</taxon>
        <taxon>Pleosporomycetidae</taxon>
        <taxon>Pleosporales</taxon>
        <taxon>Pleosporineae</taxon>
        <taxon>Pleosporaceae</taxon>
        <taxon>Curvularia</taxon>
    </lineage>
</organism>
<feature type="compositionally biased region" description="Basic and acidic residues" evidence="1">
    <location>
        <begin position="279"/>
        <end position="292"/>
    </location>
</feature>
<feature type="compositionally biased region" description="Polar residues" evidence="1">
    <location>
        <begin position="369"/>
        <end position="382"/>
    </location>
</feature>
<name>A0A9Q8ZGF5_CURCL</name>
<feature type="region of interest" description="Disordered" evidence="1">
    <location>
        <begin position="66"/>
        <end position="95"/>
    </location>
</feature>
<dbReference type="AlphaFoldDB" id="A0A9Q8ZGF5"/>
<evidence type="ECO:0000313" key="2">
    <source>
        <dbReference type="EMBL" id="USP81735.1"/>
    </source>
</evidence>
<proteinExistence type="predicted"/>
<evidence type="ECO:0000313" key="3">
    <source>
        <dbReference type="Proteomes" id="UP001056012"/>
    </source>
</evidence>
<keyword evidence="3" id="KW-1185">Reference proteome</keyword>
<dbReference type="VEuPathDB" id="FungiDB:yc1106_09009"/>
<sequence>MPTHRLSNPGSLDLGSHQDPADGANTARCDSQSAAMDPSEPANANPRTRSSHALHQDTLAYHKALGDISSSPPKVTSQSGRKPVSHGCIRHDSAGADDVQDYRDQQHARRQAVPINLAFRLGNRSNGVPLATIIEQGSYSTLESRSSLFNVGPFPSLRVLENISPSCASPKVSPCSDDHALQLITGSARQEQALDLTPRACYKPSYKDIGNLSPRGKTTIPSLQLILNHPQNIQHQSKEIGRDGNSTNAKEFVRGVLHQVRATARTRSKSSSTHTPITEYHEIQPEKSKDDLEGQASASGAFRSDNNSLERPPFEPIAPLSVTQLSALEQHQSRDARTLTADSGPSARLDFPSCKYPPPPPSSHAQLVVTPQPSKPTTATPKCQRSCSVLVDPEPQADLQKGCCREVSELPTYHENPAQIRSAFYSVSVPSNASLLLAENDCTRDASQNTSFCSTVSTSYSGTVVGVDVDLQHEFPHTVRHPRLTTPMAPVWFTPRIAEREEQGPVSGYSETKQEQETELPRRSITSAALTTLLPIAVASGIVRPNYETPKISFFSPSGNLIQPEECFTPSTTHTSDSGRAPSVKSKYNKPTPPHYRIFPVTCLPPPRPSLRPMITPPTTSVPLPPNLRHHHNYKRPEKAQINPETECVYSFITTGPAVKGCDGIVQTSTLPAYSQTHRSYEKIKARPQYRRHGPAESFKEDIRLEVRARQARMITAITASCTTTGKGRLLGKQNAATKHASMPHKRMCAGAVSTSGRKHLHTRYARRRHNTVLLGPVTGHVLRVCFCQPYDGAGKPTHDVSAKTFCMGGHASDMHENPNKESLPINVTKGAILDAVLPNARVVTGVNRKITITNSTRKRTRIRR</sequence>
<feature type="compositionally biased region" description="Polar residues" evidence="1">
    <location>
        <begin position="1"/>
        <end position="10"/>
    </location>
</feature>
<dbReference type="OrthoDB" id="3800943at2759"/>
<reference evidence="2" key="1">
    <citation type="submission" date="2021-12" db="EMBL/GenBank/DDBJ databases">
        <title>Curvularia clavata genome.</title>
        <authorList>
            <person name="Cao Y."/>
        </authorList>
    </citation>
    <scope>NUCLEOTIDE SEQUENCE</scope>
    <source>
        <strain evidence="2">Yc1106</strain>
    </source>
</reference>
<feature type="region of interest" description="Disordered" evidence="1">
    <location>
        <begin position="260"/>
        <end position="315"/>
    </location>
</feature>
<feature type="region of interest" description="Disordered" evidence="1">
    <location>
        <begin position="328"/>
        <end position="382"/>
    </location>
</feature>
<feature type="compositionally biased region" description="Polar residues" evidence="1">
    <location>
        <begin position="569"/>
        <end position="578"/>
    </location>
</feature>
<gene>
    <name evidence="2" type="ORF">yc1106_09009</name>
</gene>